<keyword evidence="2" id="KW-1185">Reference proteome</keyword>
<name>A0ABN7VPB9_GIGMA</name>
<evidence type="ECO:0000313" key="1">
    <source>
        <dbReference type="EMBL" id="CAG8789912.1"/>
    </source>
</evidence>
<evidence type="ECO:0000313" key="2">
    <source>
        <dbReference type="Proteomes" id="UP000789901"/>
    </source>
</evidence>
<dbReference type="EMBL" id="CAJVQB010019109">
    <property type="protein sequence ID" value="CAG8789912.1"/>
    <property type="molecule type" value="Genomic_DNA"/>
</dbReference>
<feature type="non-terminal residue" evidence="1">
    <location>
        <position position="54"/>
    </location>
</feature>
<proteinExistence type="predicted"/>
<protein>
    <submittedName>
        <fullName evidence="1">45470_t:CDS:1</fullName>
    </submittedName>
</protein>
<gene>
    <name evidence="1" type="ORF">GMARGA_LOCUS21081</name>
</gene>
<comment type="caution">
    <text evidence="1">The sequence shown here is derived from an EMBL/GenBank/DDBJ whole genome shotgun (WGS) entry which is preliminary data.</text>
</comment>
<organism evidence="1 2">
    <name type="scientific">Gigaspora margarita</name>
    <dbReference type="NCBI Taxonomy" id="4874"/>
    <lineage>
        <taxon>Eukaryota</taxon>
        <taxon>Fungi</taxon>
        <taxon>Fungi incertae sedis</taxon>
        <taxon>Mucoromycota</taxon>
        <taxon>Glomeromycotina</taxon>
        <taxon>Glomeromycetes</taxon>
        <taxon>Diversisporales</taxon>
        <taxon>Gigasporaceae</taxon>
        <taxon>Gigaspora</taxon>
    </lineage>
</organism>
<accession>A0ABN7VPB9</accession>
<sequence>MTSRRKKGDYTLALKTLASETLTSKTLPLPTVLLIILQITYHCNSGNNWLHNYY</sequence>
<dbReference type="Proteomes" id="UP000789901">
    <property type="component" value="Unassembled WGS sequence"/>
</dbReference>
<reference evidence="1 2" key="1">
    <citation type="submission" date="2021-06" db="EMBL/GenBank/DDBJ databases">
        <authorList>
            <person name="Kallberg Y."/>
            <person name="Tangrot J."/>
            <person name="Rosling A."/>
        </authorList>
    </citation>
    <scope>NUCLEOTIDE SEQUENCE [LARGE SCALE GENOMIC DNA]</scope>
    <source>
        <strain evidence="1 2">120-4 pot B 10/14</strain>
    </source>
</reference>